<dbReference type="InParanoid" id="A0A286UQ11"/>
<dbReference type="AlphaFoldDB" id="A0A286UQ11"/>
<dbReference type="Proteomes" id="UP000217199">
    <property type="component" value="Unassembled WGS sequence"/>
</dbReference>
<gene>
    <name evidence="1" type="ORF">PNOK_0161700</name>
</gene>
<dbReference type="EMBL" id="NBII01000002">
    <property type="protein sequence ID" value="PAV21660.1"/>
    <property type="molecule type" value="Genomic_DNA"/>
</dbReference>
<protein>
    <submittedName>
        <fullName evidence="1">Uncharacterized protein</fullName>
    </submittedName>
</protein>
<proteinExistence type="predicted"/>
<accession>A0A286UQ11</accession>
<reference evidence="1 2" key="1">
    <citation type="journal article" date="2017" name="Mol. Ecol.">
        <title>Comparative and population genomic landscape of Phellinus noxius: A hypervariable fungus causing root rot in trees.</title>
        <authorList>
            <person name="Chung C.L."/>
            <person name="Lee T.J."/>
            <person name="Akiba M."/>
            <person name="Lee H.H."/>
            <person name="Kuo T.H."/>
            <person name="Liu D."/>
            <person name="Ke H.M."/>
            <person name="Yokoi T."/>
            <person name="Roa M.B."/>
            <person name="Lu M.J."/>
            <person name="Chang Y.Y."/>
            <person name="Ann P.J."/>
            <person name="Tsai J.N."/>
            <person name="Chen C.Y."/>
            <person name="Tzean S.S."/>
            <person name="Ota Y."/>
            <person name="Hattori T."/>
            <person name="Sahashi N."/>
            <person name="Liou R.F."/>
            <person name="Kikuchi T."/>
            <person name="Tsai I.J."/>
        </authorList>
    </citation>
    <scope>NUCLEOTIDE SEQUENCE [LARGE SCALE GENOMIC DNA]</scope>
    <source>
        <strain evidence="1 2">FFPRI411160</strain>
    </source>
</reference>
<evidence type="ECO:0000313" key="1">
    <source>
        <dbReference type="EMBL" id="PAV21660.1"/>
    </source>
</evidence>
<name>A0A286UQ11_9AGAM</name>
<evidence type="ECO:0000313" key="2">
    <source>
        <dbReference type="Proteomes" id="UP000217199"/>
    </source>
</evidence>
<sequence length="88" mass="10005">MTPPWDGRSQRSPGPVHTKAHHMRIHLDVWPFFFFIFKTSSPTFSETLSRAVSARHAVIQVPPKLKTVDKGTILGEKRLLVTTIGFHK</sequence>
<organism evidence="1 2">
    <name type="scientific">Pyrrhoderma noxium</name>
    <dbReference type="NCBI Taxonomy" id="2282107"/>
    <lineage>
        <taxon>Eukaryota</taxon>
        <taxon>Fungi</taxon>
        <taxon>Dikarya</taxon>
        <taxon>Basidiomycota</taxon>
        <taxon>Agaricomycotina</taxon>
        <taxon>Agaricomycetes</taxon>
        <taxon>Hymenochaetales</taxon>
        <taxon>Hymenochaetaceae</taxon>
        <taxon>Pyrrhoderma</taxon>
    </lineage>
</organism>
<keyword evidence="2" id="KW-1185">Reference proteome</keyword>
<comment type="caution">
    <text evidence="1">The sequence shown here is derived from an EMBL/GenBank/DDBJ whole genome shotgun (WGS) entry which is preliminary data.</text>
</comment>